<feature type="region of interest" description="Disordered" evidence="1">
    <location>
        <begin position="92"/>
        <end position="121"/>
    </location>
</feature>
<feature type="signal peptide" evidence="2">
    <location>
        <begin position="1"/>
        <end position="19"/>
    </location>
</feature>
<feature type="region of interest" description="Disordered" evidence="1">
    <location>
        <begin position="294"/>
        <end position="360"/>
    </location>
</feature>
<evidence type="ECO:0000313" key="3">
    <source>
        <dbReference type="EMBL" id="KAG6955408.1"/>
    </source>
</evidence>
<dbReference type="AlphaFoldDB" id="A0A8T1U565"/>
<dbReference type="GO" id="GO:0005576">
    <property type="term" value="C:extracellular region"/>
    <property type="evidence" value="ECO:0007669"/>
    <property type="project" value="InterPro"/>
</dbReference>
<comment type="caution">
    <text evidence="3">The sequence shown here is derived from an EMBL/GenBank/DDBJ whole genome shotgun (WGS) entry which is preliminary data.</text>
</comment>
<evidence type="ECO:0000256" key="1">
    <source>
        <dbReference type="SAM" id="MobiDB-lite"/>
    </source>
</evidence>
<dbReference type="Proteomes" id="UP000688947">
    <property type="component" value="Unassembled WGS sequence"/>
</dbReference>
<dbReference type="SMART" id="SM01187">
    <property type="entry name" value="Elicitin"/>
    <property type="match status" value="3"/>
</dbReference>
<accession>A0A8T1U565</accession>
<dbReference type="VEuPathDB" id="FungiDB:PC110_g9415"/>
<feature type="compositionally biased region" description="Low complexity" evidence="1">
    <location>
        <begin position="184"/>
        <end position="198"/>
    </location>
</feature>
<name>A0A8T1U565_9STRA</name>
<dbReference type="EMBL" id="JAENGZ010000676">
    <property type="protein sequence ID" value="KAG6955408.1"/>
    <property type="molecule type" value="Genomic_DNA"/>
</dbReference>
<evidence type="ECO:0000256" key="2">
    <source>
        <dbReference type="SAM" id="SignalP"/>
    </source>
</evidence>
<dbReference type="OrthoDB" id="127657at2759"/>
<feature type="chain" id="PRO_5035729414" description="Elicitin" evidence="2">
    <location>
        <begin position="20"/>
        <end position="360"/>
    </location>
</feature>
<dbReference type="InterPro" id="IPR002200">
    <property type="entry name" value="Elicitin"/>
</dbReference>
<feature type="region of interest" description="Disordered" evidence="1">
    <location>
        <begin position="184"/>
        <end position="206"/>
    </location>
</feature>
<feature type="compositionally biased region" description="Low complexity" evidence="1">
    <location>
        <begin position="334"/>
        <end position="360"/>
    </location>
</feature>
<organism evidence="3 4">
    <name type="scientific">Phytophthora cactorum</name>
    <dbReference type="NCBI Taxonomy" id="29920"/>
    <lineage>
        <taxon>Eukaryota</taxon>
        <taxon>Sar</taxon>
        <taxon>Stramenopiles</taxon>
        <taxon>Oomycota</taxon>
        <taxon>Peronosporomycetes</taxon>
        <taxon>Peronosporales</taxon>
        <taxon>Peronosporaceae</taxon>
        <taxon>Phytophthora</taxon>
    </lineage>
</organism>
<dbReference type="VEuPathDB" id="FungiDB:PC110_g9414"/>
<evidence type="ECO:0000313" key="4">
    <source>
        <dbReference type="Proteomes" id="UP000688947"/>
    </source>
</evidence>
<feature type="compositionally biased region" description="Low complexity" evidence="1">
    <location>
        <begin position="294"/>
        <end position="327"/>
    </location>
</feature>
<gene>
    <name evidence="3" type="ORF">JG687_00011220</name>
</gene>
<reference evidence="3" key="1">
    <citation type="submission" date="2021-01" db="EMBL/GenBank/DDBJ databases">
        <title>Phytophthora aleatoria, a newly-described species from Pinus radiata is distinct from Phytophthora cactorum isolates based on comparative genomics.</title>
        <authorList>
            <person name="Mcdougal R."/>
            <person name="Panda P."/>
            <person name="Williams N."/>
            <person name="Studholme D.J."/>
        </authorList>
    </citation>
    <scope>NUCLEOTIDE SEQUENCE</scope>
    <source>
        <strain evidence="3">NZFS 3830</strain>
    </source>
</reference>
<dbReference type="Pfam" id="PF00964">
    <property type="entry name" value="Elicitin"/>
    <property type="match status" value="1"/>
</dbReference>
<proteinExistence type="predicted"/>
<protein>
    <recommendedName>
        <fullName evidence="5">Elicitin</fullName>
    </recommendedName>
</protein>
<keyword evidence="2" id="KW-0732">Signal</keyword>
<evidence type="ECO:0008006" key="5">
    <source>
        <dbReference type="Google" id="ProtNLM"/>
    </source>
</evidence>
<sequence length="360" mass="37206">MKLLLATVMTAILAQSISADSCAVTTLSKLLLDQYIDQCSDDSGYAFTTGVKPTAEEAMNLTECTLPIGDKIYLFADLIDYVSDQCDGDVPAPTAVTPEPITAAPTPVPTTATPAPTTATPTPTTVIASCTSAQLRYLLTSTYEAQCIADTGYSLTDIADGCQLGSKILLLADLVDYVSDQCDATTPTPTTDTSTTEAPSPPTATPVTTCQTSVLSALLTDQYIDQCADASGYSFTSGTQPDTEEVAGMCVSSACADLLADVEALCLPECILSIGDKIYLFRDLVDYVTDQCSASTTTPTTETPPTSAPTSASPESPNTSSPSAESPGTAAPDTVTPTTESPATPTTETPEPTSTIHDAC</sequence>